<protein>
    <submittedName>
        <fullName evidence="2">Uncharacterized protein</fullName>
    </submittedName>
</protein>
<gene>
    <name evidence="2" type="ORF">G7070_10610</name>
</gene>
<keyword evidence="3" id="KW-1185">Reference proteome</keyword>
<dbReference type="EMBL" id="CP049865">
    <property type="protein sequence ID" value="QIK72637.1"/>
    <property type="molecule type" value="Genomic_DNA"/>
</dbReference>
<keyword evidence="1" id="KW-0812">Transmembrane</keyword>
<dbReference type="KEGG" id="prv:G7070_10610"/>
<sequence>MPSGPSRVRLTVASVVQFLIPVLIAGGIAALGLWLELGLGWGPFVRTVCLVLALIVLGLAFPRRGEGDGPPPVQIDTPLDPTPHPRLRDTLTEAARAARVAPPERLALDGEPALRVDHDRGLLRVGVPTLALLTTDQFRALLTAELSAAGGGTDPFGERLTQRAARADLGWILKLRAAVYRAIAGTGEHAREERATRAAGRIAPRTALTDARAVLARAAEHGAETRMRLDLFDHGRARASMAEAHQRILAASPGGFAPRGELAVDLLDRGLASLTDLEDGLLVAPYPAVGWDEVAQRAGDQLKWLSMEEILDGGQEPTPRSVLTDPAFVGADFEWELLTASRVALGVRALRIDWSLGGDDHVVWDDPPGLAEALRDAVSGSSNEPLRAFIAAHHGDEDLRLPRDPDERFLAASAGLNPVEDGRIDRGVVLDAFVHGDGVLVLPAAAGPSPFERVRAVVRAPRAEAMAAPGARWFPASQIWHADGFDGLRLELGDGTVTFDTGVHLEFPAYWLSTALAEMLIAAGRDRSTAWSTA</sequence>
<evidence type="ECO:0000313" key="2">
    <source>
        <dbReference type="EMBL" id="QIK72637.1"/>
    </source>
</evidence>
<name>A0A6G7Y7P7_9ACTN</name>
<evidence type="ECO:0000256" key="1">
    <source>
        <dbReference type="SAM" id="Phobius"/>
    </source>
</evidence>
<evidence type="ECO:0000313" key="3">
    <source>
        <dbReference type="Proteomes" id="UP000501058"/>
    </source>
</evidence>
<keyword evidence="1" id="KW-0472">Membrane</keyword>
<feature type="transmembrane region" description="Helical" evidence="1">
    <location>
        <begin position="41"/>
        <end position="61"/>
    </location>
</feature>
<dbReference type="AlphaFoldDB" id="A0A6G7Y7P7"/>
<proteinExistence type="predicted"/>
<accession>A0A6G7Y7P7</accession>
<keyword evidence="1" id="KW-1133">Transmembrane helix</keyword>
<feature type="transmembrane region" description="Helical" evidence="1">
    <location>
        <begin position="12"/>
        <end position="35"/>
    </location>
</feature>
<reference evidence="2 3" key="1">
    <citation type="submission" date="2020-03" db="EMBL/GenBank/DDBJ databases">
        <title>Propioniciclava sp. nov., isolated from Hydrophilus acuminatus.</title>
        <authorList>
            <person name="Hyun D.-W."/>
            <person name="Bae J.-W."/>
        </authorList>
    </citation>
    <scope>NUCLEOTIDE SEQUENCE [LARGE SCALE GENOMIC DNA]</scope>
    <source>
        <strain evidence="2 3">HDW11</strain>
    </source>
</reference>
<dbReference type="Proteomes" id="UP000501058">
    <property type="component" value="Chromosome"/>
</dbReference>
<organism evidence="2 3">
    <name type="scientific">Propioniciclava coleopterorum</name>
    <dbReference type="NCBI Taxonomy" id="2714937"/>
    <lineage>
        <taxon>Bacteria</taxon>
        <taxon>Bacillati</taxon>
        <taxon>Actinomycetota</taxon>
        <taxon>Actinomycetes</taxon>
        <taxon>Propionibacteriales</taxon>
        <taxon>Propionibacteriaceae</taxon>
        <taxon>Propioniciclava</taxon>
    </lineage>
</organism>
<dbReference type="RefSeq" id="WP_166233711.1">
    <property type="nucleotide sequence ID" value="NZ_CP049865.1"/>
</dbReference>